<name>A0AAN0VQR9_9BURK</name>
<keyword evidence="4" id="KW-0274">FAD</keyword>
<dbReference type="InterPro" id="IPR016164">
    <property type="entry name" value="FAD-linked_Oxase-like_C"/>
</dbReference>
<feature type="domain" description="FAD-binding PCMH-type" evidence="6">
    <location>
        <begin position="39"/>
        <end position="218"/>
    </location>
</feature>
<dbReference type="Pfam" id="PF02913">
    <property type="entry name" value="FAD-oxidase_C"/>
    <property type="match status" value="1"/>
</dbReference>
<evidence type="ECO:0000256" key="5">
    <source>
        <dbReference type="ARBA" id="ARBA00023002"/>
    </source>
</evidence>
<dbReference type="Pfam" id="PF01565">
    <property type="entry name" value="FAD_binding_4"/>
    <property type="match status" value="1"/>
</dbReference>
<dbReference type="Gene3D" id="3.30.43.10">
    <property type="entry name" value="Uridine Diphospho-n-acetylenolpyruvylglucosamine Reductase, domain 2"/>
    <property type="match status" value="1"/>
</dbReference>
<evidence type="ECO:0000256" key="4">
    <source>
        <dbReference type="ARBA" id="ARBA00022827"/>
    </source>
</evidence>
<keyword evidence="3" id="KW-0285">Flavoprotein</keyword>
<dbReference type="SUPFAM" id="SSF56176">
    <property type="entry name" value="FAD-binding/transporter-associated domain-like"/>
    <property type="match status" value="1"/>
</dbReference>
<dbReference type="PROSITE" id="PS51387">
    <property type="entry name" value="FAD_PCMH"/>
    <property type="match status" value="1"/>
</dbReference>
<dbReference type="InterPro" id="IPR016169">
    <property type="entry name" value="FAD-bd_PCMH_sub2"/>
</dbReference>
<evidence type="ECO:0000256" key="3">
    <source>
        <dbReference type="ARBA" id="ARBA00022630"/>
    </source>
</evidence>
<dbReference type="InterPro" id="IPR036318">
    <property type="entry name" value="FAD-bd_PCMH-like_sf"/>
</dbReference>
<dbReference type="AlphaFoldDB" id="A0AAN0VQR9"/>
<dbReference type="InterPro" id="IPR016166">
    <property type="entry name" value="FAD-bd_PCMH"/>
</dbReference>
<protein>
    <submittedName>
        <fullName evidence="7">FAD binding domain protein</fullName>
    </submittedName>
</protein>
<gene>
    <name evidence="7" type="ORF">DM39_5130</name>
</gene>
<dbReference type="PANTHER" id="PTHR43716">
    <property type="entry name" value="D-2-HYDROXYGLUTARATE DEHYDROGENASE, MITOCHONDRIAL"/>
    <property type="match status" value="1"/>
</dbReference>
<dbReference type="InterPro" id="IPR004113">
    <property type="entry name" value="FAD-bd_oxidored_4_C"/>
</dbReference>
<dbReference type="InterPro" id="IPR016171">
    <property type="entry name" value="Vanillyl_alc_oxidase_C-sub2"/>
</dbReference>
<sequence>MSNSNAAQLRAALSGVLDEAGFIDGREAGARYCEDFSGGRGEPVAVLRPQTPADVAAVMKILHALNQPLVVQGGMTGLVGACVPQPGEAVMSLERLNRIEEIDAVGCTMVVQAGVCLESVHAAAAASNLLFPVDIGSRGSCQIGGMIATNAGGNRVLRYGMMRNAVLGLEAVLADGTVISRMGKVLKDNAGYDLKHLFIGSEGTLGVVTRAVLSLQPLPASRRTALVSVNGFGEVIALLQACRRRLGASLTSFEVMWRDYYDTVTQELKIGKPAFARPGSHLIVVETMGAQSDDDDAPLTDVLAGFLEAVDGADAIIACSLAEADALWALREASGEAANAIAPWVSFDVSLPIADMERWATDIHAQLRALGTVRMQTYGHLGDGNLHLVAGGTPDDAGFAARVSPCVHRSVGALGGSVSGEHGIGLSKKPYLRDSRSADEVALMAALKKTLDPNSLLNRSRVVDIPA</sequence>
<evidence type="ECO:0000313" key="8">
    <source>
        <dbReference type="Proteomes" id="UP000029413"/>
    </source>
</evidence>
<reference evidence="7 8" key="1">
    <citation type="submission" date="2014-05" db="EMBL/GenBank/DDBJ databases">
        <authorList>
            <person name="Bishop-Lilly K.A."/>
            <person name="Broomall S.M."/>
            <person name="Chain P.S."/>
            <person name="Chertkov O."/>
            <person name="Coyne S.R."/>
            <person name="Daligault H.E."/>
            <person name="Davenport K.W."/>
            <person name="Erkkila T."/>
            <person name="Frey K.G."/>
            <person name="Gibbons H.S."/>
            <person name="Gu W."/>
            <person name="Jaissle J."/>
            <person name="Johnson S.L."/>
            <person name="Koroleva G.I."/>
            <person name="Ladner J.T."/>
            <person name="Lo C.-C."/>
            <person name="Minogue T.D."/>
            <person name="Munk C."/>
            <person name="Palacios G.F."/>
            <person name="Redden C.L."/>
            <person name="Rosenzweig C.N."/>
            <person name="Scholz M.B."/>
            <person name="Teshima H."/>
            <person name="Xu Y."/>
        </authorList>
    </citation>
    <scope>NUCLEOTIDE SEQUENCE [LARGE SCALE GENOMIC DNA]</scope>
    <source>
        <strain evidence="7 8">DDS 22E-1</strain>
    </source>
</reference>
<keyword evidence="8" id="KW-1185">Reference proteome</keyword>
<dbReference type="Gene3D" id="1.10.45.10">
    <property type="entry name" value="Vanillyl-alcohol Oxidase, Chain A, domain 4"/>
    <property type="match status" value="1"/>
</dbReference>
<dbReference type="InterPro" id="IPR016167">
    <property type="entry name" value="FAD-bd_PCMH_sub1"/>
</dbReference>
<dbReference type="Gene3D" id="3.30.70.2190">
    <property type="match status" value="1"/>
</dbReference>
<dbReference type="KEGG" id="bcen:DM39_5130"/>
<evidence type="ECO:0000256" key="1">
    <source>
        <dbReference type="ARBA" id="ARBA00001974"/>
    </source>
</evidence>
<dbReference type="GO" id="GO:0022904">
    <property type="term" value="P:respiratory electron transport chain"/>
    <property type="evidence" value="ECO:0007669"/>
    <property type="project" value="TreeGrafter"/>
</dbReference>
<dbReference type="Gene3D" id="3.30.70.2740">
    <property type="match status" value="1"/>
</dbReference>
<dbReference type="FunFam" id="1.10.45.10:FF:000001">
    <property type="entry name" value="D-lactate dehydrogenase mitochondrial"/>
    <property type="match status" value="1"/>
</dbReference>
<dbReference type="GO" id="GO:0016491">
    <property type="term" value="F:oxidoreductase activity"/>
    <property type="evidence" value="ECO:0007669"/>
    <property type="project" value="UniProtKB-KW"/>
</dbReference>
<dbReference type="PANTHER" id="PTHR43716:SF1">
    <property type="entry name" value="D-2-HYDROXYGLUTARATE DEHYDROGENASE, MITOCHONDRIAL"/>
    <property type="match status" value="1"/>
</dbReference>
<comment type="similarity">
    <text evidence="2">Belongs to the FAD-binding oxidoreductase/transferase type 4 family.</text>
</comment>
<dbReference type="InterPro" id="IPR051264">
    <property type="entry name" value="FAD-oxidored/transferase_4"/>
</dbReference>
<dbReference type="GO" id="GO:0071949">
    <property type="term" value="F:FAD binding"/>
    <property type="evidence" value="ECO:0007669"/>
    <property type="project" value="InterPro"/>
</dbReference>
<dbReference type="Proteomes" id="UP000029413">
    <property type="component" value="Chromosome 2"/>
</dbReference>
<dbReference type="InterPro" id="IPR006094">
    <property type="entry name" value="Oxid_FAD_bind_N"/>
</dbReference>
<evidence type="ECO:0000256" key="2">
    <source>
        <dbReference type="ARBA" id="ARBA00008000"/>
    </source>
</evidence>
<dbReference type="EMBL" id="CP007784">
    <property type="protein sequence ID" value="AIO36556.1"/>
    <property type="molecule type" value="Genomic_DNA"/>
</dbReference>
<evidence type="ECO:0000313" key="7">
    <source>
        <dbReference type="EMBL" id="AIO36556.1"/>
    </source>
</evidence>
<evidence type="ECO:0000259" key="6">
    <source>
        <dbReference type="PROSITE" id="PS51387"/>
    </source>
</evidence>
<organism evidence="7 8">
    <name type="scientific">Burkholderia cenocepacia</name>
    <dbReference type="NCBI Taxonomy" id="95486"/>
    <lineage>
        <taxon>Bacteria</taxon>
        <taxon>Pseudomonadati</taxon>
        <taxon>Pseudomonadota</taxon>
        <taxon>Betaproteobacteria</taxon>
        <taxon>Burkholderiales</taxon>
        <taxon>Burkholderiaceae</taxon>
        <taxon>Burkholderia</taxon>
        <taxon>Burkholderia cepacia complex</taxon>
    </lineage>
</organism>
<dbReference type="Gene3D" id="3.30.465.10">
    <property type="match status" value="1"/>
</dbReference>
<proteinExistence type="inferred from homology"/>
<accession>A0AAN0VQR9</accession>
<comment type="cofactor">
    <cofactor evidence="1">
        <name>FAD</name>
        <dbReference type="ChEBI" id="CHEBI:57692"/>
    </cofactor>
</comment>
<keyword evidence="5" id="KW-0560">Oxidoreductase</keyword>
<dbReference type="SUPFAM" id="SSF55103">
    <property type="entry name" value="FAD-linked oxidases, C-terminal domain"/>
    <property type="match status" value="1"/>
</dbReference>